<keyword evidence="4" id="KW-1185">Reference proteome</keyword>
<dbReference type="GO" id="GO:0003700">
    <property type="term" value="F:DNA-binding transcription factor activity"/>
    <property type="evidence" value="ECO:0007669"/>
    <property type="project" value="InterPro"/>
</dbReference>
<dbReference type="GO" id="GO:0097367">
    <property type="term" value="F:carbohydrate derivative binding"/>
    <property type="evidence" value="ECO:0007669"/>
    <property type="project" value="InterPro"/>
</dbReference>
<feature type="domain" description="HTH rpiR-type" evidence="2">
    <location>
        <begin position="38"/>
        <end position="114"/>
    </location>
</feature>
<organism evidence="3 4">
    <name type="scientific">Flavimobilis soli</name>
    <dbReference type="NCBI Taxonomy" id="442709"/>
    <lineage>
        <taxon>Bacteria</taxon>
        <taxon>Bacillati</taxon>
        <taxon>Actinomycetota</taxon>
        <taxon>Actinomycetes</taxon>
        <taxon>Micrococcales</taxon>
        <taxon>Jonesiaceae</taxon>
        <taxon>Flavimobilis</taxon>
    </lineage>
</organism>
<dbReference type="InterPro" id="IPR046348">
    <property type="entry name" value="SIS_dom_sf"/>
</dbReference>
<dbReference type="SUPFAM" id="SSF46689">
    <property type="entry name" value="Homeodomain-like"/>
    <property type="match status" value="1"/>
</dbReference>
<evidence type="ECO:0000313" key="4">
    <source>
        <dbReference type="Proteomes" id="UP000221394"/>
    </source>
</evidence>
<dbReference type="InterPro" id="IPR001347">
    <property type="entry name" value="SIS_dom"/>
</dbReference>
<protein>
    <submittedName>
        <fullName evidence="3">RpiR family transcriptional regulator</fullName>
    </submittedName>
</protein>
<dbReference type="AlphaFoldDB" id="A0A2A9EF56"/>
<sequence>MTTVQPAGPGSQVAATDGGTTPSPAPTPRAIVAMPPGTRIEARIEAAMSDLSRQERRAAETLLEHLGDLATYRASELARLADVSKATMSRLFRSLGFADFEEVREHLRDLRSAGEPRAVEAPSSLVARADAEAEVVREALAALDAAVVADVQDRLVAARRVLVLGWRNSYPVALHLREQLLQARSAVVVAPTPGQVVGEELVDLGPEDVVVAVGFRRRPTVFGAAVAAAAATGAYVLLLSDPSGHRHAASAHAWLSCPVASGLAFDSYAAPMAVAAVLADGVLSRTGPGGRERTSRISQSFETLQEVERWI</sequence>
<dbReference type="PROSITE" id="PS51071">
    <property type="entry name" value="HTH_RPIR"/>
    <property type="match status" value="1"/>
</dbReference>
<dbReference type="GO" id="GO:0003677">
    <property type="term" value="F:DNA binding"/>
    <property type="evidence" value="ECO:0007669"/>
    <property type="project" value="InterPro"/>
</dbReference>
<dbReference type="SUPFAM" id="SSF53697">
    <property type="entry name" value="SIS domain"/>
    <property type="match status" value="1"/>
</dbReference>
<comment type="caution">
    <text evidence="3">The sequence shown here is derived from an EMBL/GenBank/DDBJ whole genome shotgun (WGS) entry which is preliminary data.</text>
</comment>
<dbReference type="InterPro" id="IPR036388">
    <property type="entry name" value="WH-like_DNA-bd_sf"/>
</dbReference>
<dbReference type="GO" id="GO:1901135">
    <property type="term" value="P:carbohydrate derivative metabolic process"/>
    <property type="evidence" value="ECO:0007669"/>
    <property type="project" value="InterPro"/>
</dbReference>
<accession>A0A2A9EF56</accession>
<evidence type="ECO:0000313" key="3">
    <source>
        <dbReference type="EMBL" id="PFG37266.1"/>
    </source>
</evidence>
<reference evidence="3 4" key="1">
    <citation type="submission" date="2017-10" db="EMBL/GenBank/DDBJ databases">
        <title>Sequencing the genomes of 1000 actinobacteria strains.</title>
        <authorList>
            <person name="Klenk H.-P."/>
        </authorList>
    </citation>
    <scope>NUCLEOTIDE SEQUENCE [LARGE SCALE GENOMIC DNA]</scope>
    <source>
        <strain evidence="3 4">DSM 21574</strain>
    </source>
</reference>
<proteinExistence type="predicted"/>
<evidence type="ECO:0000259" key="2">
    <source>
        <dbReference type="PROSITE" id="PS51071"/>
    </source>
</evidence>
<gene>
    <name evidence="3" type="ORF">ATL41_2020</name>
</gene>
<dbReference type="PANTHER" id="PTHR30514">
    <property type="entry name" value="GLUCOKINASE"/>
    <property type="match status" value="1"/>
</dbReference>
<dbReference type="InterPro" id="IPR047640">
    <property type="entry name" value="RpiR-like"/>
</dbReference>
<dbReference type="Gene3D" id="3.40.50.10490">
    <property type="entry name" value="Glucose-6-phosphate isomerase like protein, domain 1"/>
    <property type="match status" value="1"/>
</dbReference>
<dbReference type="Pfam" id="PF01380">
    <property type="entry name" value="SIS"/>
    <property type="match status" value="1"/>
</dbReference>
<dbReference type="Proteomes" id="UP000221394">
    <property type="component" value="Unassembled WGS sequence"/>
</dbReference>
<dbReference type="PANTHER" id="PTHR30514:SF18">
    <property type="entry name" value="RPIR-FAMILY TRANSCRIPTIONAL REGULATOR"/>
    <property type="match status" value="1"/>
</dbReference>
<dbReference type="RefSeq" id="WP_245854748.1">
    <property type="nucleotide sequence ID" value="NZ_PDJH01000001.1"/>
</dbReference>
<dbReference type="Pfam" id="PF01418">
    <property type="entry name" value="HTH_6"/>
    <property type="match status" value="1"/>
</dbReference>
<dbReference type="EMBL" id="PDJH01000001">
    <property type="protein sequence ID" value="PFG37266.1"/>
    <property type="molecule type" value="Genomic_DNA"/>
</dbReference>
<name>A0A2A9EF56_9MICO</name>
<dbReference type="Gene3D" id="1.10.10.10">
    <property type="entry name" value="Winged helix-like DNA-binding domain superfamily/Winged helix DNA-binding domain"/>
    <property type="match status" value="1"/>
</dbReference>
<feature type="region of interest" description="Disordered" evidence="1">
    <location>
        <begin position="1"/>
        <end position="28"/>
    </location>
</feature>
<evidence type="ECO:0000256" key="1">
    <source>
        <dbReference type="SAM" id="MobiDB-lite"/>
    </source>
</evidence>
<dbReference type="InterPro" id="IPR000281">
    <property type="entry name" value="HTH_RpiR"/>
</dbReference>
<dbReference type="InterPro" id="IPR009057">
    <property type="entry name" value="Homeodomain-like_sf"/>
</dbReference>